<evidence type="ECO:0000259" key="1">
    <source>
        <dbReference type="PROSITE" id="PS51186"/>
    </source>
</evidence>
<feature type="domain" description="N-acetyltransferase" evidence="1">
    <location>
        <begin position="4"/>
        <end position="177"/>
    </location>
</feature>
<dbReference type="Proteomes" id="UP000830639">
    <property type="component" value="Chromosome"/>
</dbReference>
<dbReference type="InterPro" id="IPR000182">
    <property type="entry name" value="GNAT_dom"/>
</dbReference>
<dbReference type="RefSeq" id="WP_248266328.1">
    <property type="nucleotide sequence ID" value="NZ_CP096034.1"/>
</dbReference>
<organism evidence="2 3">
    <name type="scientific">Gottfriedia acidiceleris</name>
    <dbReference type="NCBI Taxonomy" id="371036"/>
    <lineage>
        <taxon>Bacteria</taxon>
        <taxon>Bacillati</taxon>
        <taxon>Bacillota</taxon>
        <taxon>Bacilli</taxon>
        <taxon>Bacillales</taxon>
        <taxon>Bacillaceae</taxon>
        <taxon>Gottfriedia</taxon>
    </lineage>
</organism>
<name>A0ABY4JJJ1_9BACI</name>
<dbReference type="SUPFAM" id="SSF55729">
    <property type="entry name" value="Acyl-CoA N-acyltransferases (Nat)"/>
    <property type="match status" value="1"/>
</dbReference>
<evidence type="ECO:0000313" key="3">
    <source>
        <dbReference type="Proteomes" id="UP000830639"/>
    </source>
</evidence>
<keyword evidence="3" id="KW-1185">Reference proteome</keyword>
<reference evidence="2 3" key="1">
    <citation type="submission" date="2022-04" db="EMBL/GenBank/DDBJ databases">
        <title>Mechanism of arsenic methylation and mitigation arsenic toxicity by Bacillus sp. LH14 from an Arsenic-Contaminated Paddy Soil.</title>
        <authorList>
            <person name="Wang D."/>
        </authorList>
    </citation>
    <scope>NUCLEOTIDE SEQUENCE [LARGE SCALE GENOMIC DNA]</scope>
    <source>
        <strain evidence="2 3">LH14</strain>
    </source>
</reference>
<dbReference type="InterPro" id="IPR016181">
    <property type="entry name" value="Acyl_CoA_acyltransferase"/>
</dbReference>
<dbReference type="Gene3D" id="3.40.630.30">
    <property type="match status" value="1"/>
</dbReference>
<dbReference type="CDD" id="cd04301">
    <property type="entry name" value="NAT_SF"/>
    <property type="match status" value="1"/>
</dbReference>
<dbReference type="EC" id="2.3.1.-" evidence="2"/>
<accession>A0ABY4JJJ1</accession>
<keyword evidence="2" id="KW-0012">Acyltransferase</keyword>
<proteinExistence type="predicted"/>
<dbReference type="GO" id="GO:0016746">
    <property type="term" value="F:acyltransferase activity"/>
    <property type="evidence" value="ECO:0007669"/>
    <property type="project" value="UniProtKB-KW"/>
</dbReference>
<keyword evidence="2" id="KW-0808">Transferase</keyword>
<sequence length="181" mass="21230">MMNIKIRRPRIEDMKELNQFFKIVITDTFAKEGISNQVESMYEEIKTKRIFLENDFESNGEERFFLIALENEKIIGSIEYGPASDLILNCTNHVLKGLPEVGTVFVHPEYQKNGIGNLLLKSMYVTLQNRGIEEFCLDSGYCNAQKIWKKKFGEPDYLLKDYWEKGYDHMIWKIKVSDILI</sequence>
<evidence type="ECO:0000313" key="2">
    <source>
        <dbReference type="EMBL" id="UPM52988.1"/>
    </source>
</evidence>
<gene>
    <name evidence="2" type="ORF">MY490_14295</name>
</gene>
<dbReference type="EMBL" id="CP096034">
    <property type="protein sequence ID" value="UPM52988.1"/>
    <property type="molecule type" value="Genomic_DNA"/>
</dbReference>
<protein>
    <submittedName>
        <fullName evidence="2">GNAT family N-acetyltransferase</fullName>
        <ecNumber evidence="2">2.3.1.-</ecNumber>
    </submittedName>
</protein>
<dbReference type="Pfam" id="PF00583">
    <property type="entry name" value="Acetyltransf_1"/>
    <property type="match status" value="1"/>
</dbReference>
<dbReference type="PROSITE" id="PS51186">
    <property type="entry name" value="GNAT"/>
    <property type="match status" value="1"/>
</dbReference>